<dbReference type="EMBL" id="BKCJ011069401">
    <property type="protein sequence ID" value="GFC79218.1"/>
    <property type="molecule type" value="Genomic_DNA"/>
</dbReference>
<feature type="non-terminal residue" evidence="1">
    <location>
        <position position="1"/>
    </location>
</feature>
<gene>
    <name evidence="1" type="ORF">Tci_851188</name>
</gene>
<dbReference type="AlphaFoldDB" id="A0A699R178"/>
<accession>A0A699R178</accession>
<comment type="caution">
    <text evidence="1">The sequence shown here is derived from an EMBL/GenBank/DDBJ whole genome shotgun (WGS) entry which is preliminary data.</text>
</comment>
<evidence type="ECO:0000313" key="1">
    <source>
        <dbReference type="EMBL" id="GFC79218.1"/>
    </source>
</evidence>
<reference evidence="1" key="1">
    <citation type="journal article" date="2019" name="Sci. Rep.">
        <title>Draft genome of Tanacetum cinerariifolium, the natural source of mosquito coil.</title>
        <authorList>
            <person name="Yamashiro T."/>
            <person name="Shiraishi A."/>
            <person name="Satake H."/>
            <person name="Nakayama K."/>
        </authorList>
    </citation>
    <scope>NUCLEOTIDE SEQUENCE</scope>
</reference>
<name>A0A699R178_TANCI</name>
<proteinExistence type="predicted"/>
<organism evidence="1">
    <name type="scientific">Tanacetum cinerariifolium</name>
    <name type="common">Dalmatian daisy</name>
    <name type="synonym">Chrysanthemum cinerariifolium</name>
    <dbReference type="NCBI Taxonomy" id="118510"/>
    <lineage>
        <taxon>Eukaryota</taxon>
        <taxon>Viridiplantae</taxon>
        <taxon>Streptophyta</taxon>
        <taxon>Embryophyta</taxon>
        <taxon>Tracheophyta</taxon>
        <taxon>Spermatophyta</taxon>
        <taxon>Magnoliopsida</taxon>
        <taxon>eudicotyledons</taxon>
        <taxon>Gunneridae</taxon>
        <taxon>Pentapetalae</taxon>
        <taxon>asterids</taxon>
        <taxon>campanulids</taxon>
        <taxon>Asterales</taxon>
        <taxon>Asteraceae</taxon>
        <taxon>Asteroideae</taxon>
        <taxon>Anthemideae</taxon>
        <taxon>Anthemidinae</taxon>
        <taxon>Tanacetum</taxon>
    </lineage>
</organism>
<protein>
    <submittedName>
        <fullName evidence="1">Uncharacterized protein</fullName>
    </submittedName>
</protein>
<sequence>SQQLVGVGVDVKVEVMVVVPEVIVVVFDVPGILKEYLEVVVVVE</sequence>